<dbReference type="Proteomes" id="UP000006365">
    <property type="component" value="Chromosome"/>
</dbReference>
<name>A0A7U3YNV9_DESPD</name>
<evidence type="ECO:0000256" key="4">
    <source>
        <dbReference type="ARBA" id="ARBA00022989"/>
    </source>
</evidence>
<evidence type="ECO:0000256" key="3">
    <source>
        <dbReference type="ARBA" id="ARBA00022692"/>
    </source>
</evidence>
<dbReference type="Pfam" id="PF04930">
    <property type="entry name" value="FUN14"/>
    <property type="match status" value="1"/>
</dbReference>
<feature type="transmembrane region" description="Helical" evidence="6">
    <location>
        <begin position="13"/>
        <end position="36"/>
    </location>
</feature>
<organism evidence="7 8">
    <name type="scientific">Desulfobulbus propionicus (strain ATCC 33891 / DSM 2032 / VKM B-1956 / 1pr3)</name>
    <dbReference type="NCBI Taxonomy" id="577650"/>
    <lineage>
        <taxon>Bacteria</taxon>
        <taxon>Pseudomonadati</taxon>
        <taxon>Thermodesulfobacteriota</taxon>
        <taxon>Desulfobulbia</taxon>
        <taxon>Desulfobulbales</taxon>
        <taxon>Desulfobulbaceae</taxon>
        <taxon>Desulfobulbus</taxon>
    </lineage>
</organism>
<proteinExistence type="inferred from homology"/>
<dbReference type="GO" id="GO:0016020">
    <property type="term" value="C:membrane"/>
    <property type="evidence" value="ECO:0007669"/>
    <property type="project" value="UniProtKB-SubCell"/>
</dbReference>
<keyword evidence="3 6" id="KW-0812">Transmembrane</keyword>
<keyword evidence="5 6" id="KW-0472">Membrane</keyword>
<evidence type="ECO:0000313" key="7">
    <source>
        <dbReference type="EMBL" id="ADW18829.1"/>
    </source>
</evidence>
<feature type="transmembrane region" description="Helical" evidence="6">
    <location>
        <begin position="43"/>
        <end position="63"/>
    </location>
</feature>
<evidence type="ECO:0000256" key="6">
    <source>
        <dbReference type="SAM" id="Phobius"/>
    </source>
</evidence>
<evidence type="ECO:0000256" key="2">
    <source>
        <dbReference type="ARBA" id="ARBA00009160"/>
    </source>
</evidence>
<keyword evidence="8" id="KW-1185">Reference proteome</keyword>
<gene>
    <name evidence="7" type="ordered locus">Despr_2693</name>
</gene>
<evidence type="ECO:0000256" key="5">
    <source>
        <dbReference type="ARBA" id="ARBA00023136"/>
    </source>
</evidence>
<reference evidence="7 8" key="1">
    <citation type="journal article" date="2011" name="Stand. Genomic Sci.">
        <title>Complete genome sequence of Desulfobulbus propionicus type strain (1pr3).</title>
        <authorList>
            <person name="Pagani I."/>
            <person name="Lapidus A."/>
            <person name="Nolan M."/>
            <person name="Lucas S."/>
            <person name="Hammon N."/>
            <person name="Deshpande S."/>
            <person name="Cheng J.F."/>
            <person name="Chertkov O."/>
            <person name="Davenport K."/>
            <person name="Tapia R."/>
            <person name="Han C."/>
            <person name="Goodwin L."/>
            <person name="Pitluck S."/>
            <person name="Liolios K."/>
            <person name="Mavromatis K."/>
            <person name="Ivanova N."/>
            <person name="Mikhailova N."/>
            <person name="Pati A."/>
            <person name="Chen A."/>
            <person name="Palaniappan K."/>
            <person name="Land M."/>
            <person name="Hauser L."/>
            <person name="Chang Y.J."/>
            <person name="Jeffries C.D."/>
            <person name="Detter J.C."/>
            <person name="Brambilla E."/>
            <person name="Kannan K.P."/>
            <person name="Djao O.D."/>
            <person name="Rohde M."/>
            <person name="Pukall R."/>
            <person name="Spring S."/>
            <person name="Goker M."/>
            <person name="Sikorski J."/>
            <person name="Woyke T."/>
            <person name="Bristow J."/>
            <person name="Eisen J.A."/>
            <person name="Markowitz V."/>
            <person name="Hugenholtz P."/>
            <person name="Kyrpides N.C."/>
            <person name="Klenk H.P."/>
        </authorList>
    </citation>
    <scope>NUCLEOTIDE SEQUENCE [LARGE SCALE GENOMIC DNA]</scope>
    <source>
        <strain evidence="8">ATCC 33891 / DSM 2032 / 1pr3</strain>
    </source>
</reference>
<comment type="similarity">
    <text evidence="2">Belongs to the FUN14 family.</text>
</comment>
<accession>A0A7U3YNV9</accession>
<dbReference type="EMBL" id="CP002364">
    <property type="protein sequence ID" value="ADW18829.1"/>
    <property type="molecule type" value="Genomic_DNA"/>
</dbReference>
<protein>
    <submittedName>
        <fullName evidence="7">FUN14 family protein</fullName>
    </submittedName>
</protein>
<comment type="subcellular location">
    <subcellularLocation>
        <location evidence="1">Membrane</location>
    </subcellularLocation>
</comment>
<keyword evidence="4 6" id="KW-1133">Transmembrane helix</keyword>
<evidence type="ECO:0000256" key="1">
    <source>
        <dbReference type="ARBA" id="ARBA00004370"/>
    </source>
</evidence>
<dbReference type="RefSeq" id="WP_015725355.1">
    <property type="nucleotide sequence ID" value="NC_014972.1"/>
</dbReference>
<evidence type="ECO:0000313" key="8">
    <source>
        <dbReference type="Proteomes" id="UP000006365"/>
    </source>
</evidence>
<dbReference type="AlphaFoldDB" id="A0A7U3YNV9"/>
<sequence length="114" mass="11779">MTTPATGPASLDFFSAAFLLPNIGAPFLVGLAVGYFAKKVVKIALFLGGAAVVLLFAAEYYGVTHVNDQALHQTAQAAADLANQSGSFLYDRLSRLTWKGGSAVAGFLAGLKLG</sequence>
<dbReference type="InterPro" id="IPR007014">
    <property type="entry name" value="FUN14"/>
</dbReference>
<dbReference type="KEGG" id="dpr:Despr_2693"/>